<dbReference type="Proteomes" id="UP001431131">
    <property type="component" value="Unassembled WGS sequence"/>
</dbReference>
<evidence type="ECO:0000313" key="2">
    <source>
        <dbReference type="Proteomes" id="UP001431131"/>
    </source>
</evidence>
<evidence type="ECO:0000313" key="1">
    <source>
        <dbReference type="EMBL" id="MCH1627021.1"/>
    </source>
</evidence>
<dbReference type="RefSeq" id="WP_240256936.1">
    <property type="nucleotide sequence ID" value="NZ_JAKTTI010000032.1"/>
</dbReference>
<sequence>MVDVIREDWLKNLRVGDLVGIKEVTKGNGNSYTYSSDEIIETTDSSFTVSSGMVFNANGMSEYVSPIHVTLNYEIVPLTEDVKKKGKFSKIEKLINLVTNGGMQ</sequence>
<dbReference type="EMBL" id="JAKTTI010000032">
    <property type="protein sequence ID" value="MCH1627021.1"/>
    <property type="molecule type" value="Genomic_DNA"/>
</dbReference>
<accession>A0AAW5EAG4</accession>
<gene>
    <name evidence="1" type="ORF">MJG50_16930</name>
</gene>
<protein>
    <submittedName>
        <fullName evidence="1">Uncharacterized protein</fullName>
    </submittedName>
</protein>
<reference evidence="1" key="1">
    <citation type="submission" date="2022-02" db="EMBL/GenBank/DDBJ databases">
        <title>Fredinandcohnia quinoae sp. nov. isolated from Chenopodium quinoa seeds.</title>
        <authorList>
            <person name="Saati-Santamaria Z."/>
            <person name="Flores-Felix J.D."/>
            <person name="Igual J.M."/>
            <person name="Velazquez E."/>
            <person name="Garcia-Fraile P."/>
            <person name="Martinez-Molina E."/>
        </authorList>
    </citation>
    <scope>NUCLEOTIDE SEQUENCE</scope>
    <source>
        <strain evidence="1">SECRCQ15</strain>
    </source>
</reference>
<comment type="caution">
    <text evidence="1">The sequence shown here is derived from an EMBL/GenBank/DDBJ whole genome shotgun (WGS) entry which is preliminary data.</text>
</comment>
<proteinExistence type="predicted"/>
<name>A0AAW5EAG4_9BACI</name>
<dbReference type="AlphaFoldDB" id="A0AAW5EAG4"/>
<keyword evidence="2" id="KW-1185">Reference proteome</keyword>
<organism evidence="1 2">
    <name type="scientific">Fredinandcohnia quinoae</name>
    <dbReference type="NCBI Taxonomy" id="2918902"/>
    <lineage>
        <taxon>Bacteria</taxon>
        <taxon>Bacillati</taxon>
        <taxon>Bacillota</taxon>
        <taxon>Bacilli</taxon>
        <taxon>Bacillales</taxon>
        <taxon>Bacillaceae</taxon>
        <taxon>Fredinandcohnia</taxon>
    </lineage>
</organism>